<evidence type="ECO:0000256" key="6">
    <source>
        <dbReference type="ARBA" id="ARBA00022679"/>
    </source>
</evidence>
<dbReference type="GO" id="GO:0005524">
    <property type="term" value="F:ATP binding"/>
    <property type="evidence" value="ECO:0007669"/>
    <property type="project" value="UniProtKB-KW"/>
</dbReference>
<evidence type="ECO:0000256" key="2">
    <source>
        <dbReference type="ARBA" id="ARBA00006495"/>
    </source>
</evidence>
<gene>
    <name evidence="15" type="ORF">OMES3154_00093</name>
</gene>
<feature type="domain" description="GHMP kinase C-terminal" evidence="14">
    <location>
        <begin position="185"/>
        <end position="256"/>
    </location>
</feature>
<dbReference type="InterPro" id="IPR036554">
    <property type="entry name" value="GHMP_kinase_C_sf"/>
</dbReference>
<dbReference type="PROSITE" id="PS00627">
    <property type="entry name" value="GHMP_KINASES_ATP"/>
    <property type="match status" value="1"/>
</dbReference>
<dbReference type="InterPro" id="IPR014721">
    <property type="entry name" value="Ribsml_uS5_D2-typ_fold_subgr"/>
</dbReference>
<evidence type="ECO:0000313" key="15">
    <source>
        <dbReference type="EMBL" id="VWL84839.1"/>
    </source>
</evidence>
<dbReference type="InterPro" id="IPR013750">
    <property type="entry name" value="GHMP_kinase_C_dom"/>
</dbReference>
<sequence length="266" mass="29528">MSTSSKIILIGEHSVVYGKKAIAIPIKNLSLSVSLIDEYIFESEHVKYIKSLIEENFDVPKKYIKIESNIPKSAGMGSSASLAIEIARAYNVDENFVVLNAEKKKHGNPSGIDSTVILNEKAIIYQKNEKIEFLSKLNAFIVIANTREYGNTKKAIEIVKEKNRPDLIDDLGKITELAIVYYKNKSLVNLGKTFELAQNILKQLGVSSEKIEEIVELSKPYSLGTKLSGGGLGGVTISLCNGLDNARELRKVLRKNKIKDVFIVRI</sequence>
<dbReference type="Pfam" id="PF00288">
    <property type="entry name" value="GHMP_kinases_N"/>
    <property type="match status" value="1"/>
</dbReference>
<dbReference type="Gene3D" id="3.30.70.890">
    <property type="entry name" value="GHMP kinase, C-terminal domain"/>
    <property type="match status" value="1"/>
</dbReference>
<evidence type="ECO:0000256" key="4">
    <source>
        <dbReference type="ARBA" id="ARBA00022490"/>
    </source>
</evidence>
<keyword evidence="16" id="KW-1185">Reference proteome</keyword>
<dbReference type="InterPro" id="IPR006205">
    <property type="entry name" value="Mev_gal_kin"/>
</dbReference>
<evidence type="ECO:0000256" key="1">
    <source>
        <dbReference type="ARBA" id="ARBA00004496"/>
    </source>
</evidence>
<dbReference type="UniPathway" id="UPA00057">
    <property type="reaction ID" value="UER00098"/>
</dbReference>
<evidence type="ECO:0000256" key="5">
    <source>
        <dbReference type="ARBA" id="ARBA00022516"/>
    </source>
</evidence>
<dbReference type="EMBL" id="CABWIB010000001">
    <property type="protein sequence ID" value="VWL84839.1"/>
    <property type="molecule type" value="Genomic_DNA"/>
</dbReference>
<keyword evidence="10" id="KW-0460">Magnesium</keyword>
<evidence type="ECO:0000256" key="8">
    <source>
        <dbReference type="ARBA" id="ARBA00022777"/>
    </source>
</evidence>
<dbReference type="RefSeq" id="WP_156682894.1">
    <property type="nucleotide sequence ID" value="NZ_CABWIB010000001.1"/>
</dbReference>
<evidence type="ECO:0000256" key="11">
    <source>
        <dbReference type="ARBA" id="ARBA00023098"/>
    </source>
</evidence>
<evidence type="ECO:0000313" key="16">
    <source>
        <dbReference type="Proteomes" id="UP000419017"/>
    </source>
</evidence>
<dbReference type="GO" id="GO:0004496">
    <property type="term" value="F:mevalonate kinase activity"/>
    <property type="evidence" value="ECO:0007669"/>
    <property type="project" value="UniProtKB-EC"/>
</dbReference>
<dbReference type="SUPFAM" id="SSF55060">
    <property type="entry name" value="GHMP Kinase, C-terminal domain"/>
    <property type="match status" value="1"/>
</dbReference>
<feature type="domain" description="GHMP kinase N-terminal" evidence="13">
    <location>
        <begin position="51"/>
        <end position="112"/>
    </location>
</feature>
<comment type="similarity">
    <text evidence="2">Belongs to the GHMP kinase family. Mevalonate kinase subfamily.</text>
</comment>
<keyword evidence="4" id="KW-0963">Cytoplasm</keyword>
<evidence type="ECO:0000256" key="12">
    <source>
        <dbReference type="ARBA" id="ARBA00029438"/>
    </source>
</evidence>
<dbReference type="Proteomes" id="UP000419017">
    <property type="component" value="Unassembled WGS sequence"/>
</dbReference>
<keyword evidence="8 15" id="KW-0418">Kinase</keyword>
<dbReference type="InterPro" id="IPR020568">
    <property type="entry name" value="Ribosomal_Su5_D2-typ_SF"/>
</dbReference>
<accession>A0A6I8MCJ5</accession>
<evidence type="ECO:0000256" key="7">
    <source>
        <dbReference type="ARBA" id="ARBA00022741"/>
    </source>
</evidence>
<dbReference type="InterPro" id="IPR006203">
    <property type="entry name" value="GHMP_knse_ATP-bd_CS"/>
</dbReference>
<dbReference type="PANTHER" id="PTHR43290">
    <property type="entry name" value="MEVALONATE KINASE"/>
    <property type="match status" value="1"/>
</dbReference>
<evidence type="ECO:0000259" key="13">
    <source>
        <dbReference type="Pfam" id="PF00288"/>
    </source>
</evidence>
<comment type="subcellular location">
    <subcellularLocation>
        <location evidence="1">Cytoplasm</location>
    </subcellularLocation>
</comment>
<keyword evidence="5" id="KW-0444">Lipid biosynthesis</keyword>
<comment type="pathway">
    <text evidence="12">Isoprenoid biosynthesis; isopentenyl diphosphate biosynthesis via mevalonate pathway; isopentenyl diphosphate from (R)-mevalonate: step 1/3.</text>
</comment>
<dbReference type="PANTHER" id="PTHR43290:SF2">
    <property type="entry name" value="MEVALONATE KINASE"/>
    <property type="match status" value="1"/>
</dbReference>
<evidence type="ECO:0000259" key="14">
    <source>
        <dbReference type="Pfam" id="PF08544"/>
    </source>
</evidence>
<evidence type="ECO:0000256" key="3">
    <source>
        <dbReference type="ARBA" id="ARBA00012103"/>
    </source>
</evidence>
<organism evidence="15 16">
    <name type="scientific">Oceanivirga miroungae</name>
    <dbReference type="NCBI Taxonomy" id="1130046"/>
    <lineage>
        <taxon>Bacteria</taxon>
        <taxon>Fusobacteriati</taxon>
        <taxon>Fusobacteriota</taxon>
        <taxon>Fusobacteriia</taxon>
        <taxon>Fusobacteriales</taxon>
        <taxon>Leptotrichiaceae</taxon>
        <taxon>Oceanivirga</taxon>
    </lineage>
</organism>
<keyword evidence="11" id="KW-0443">Lipid metabolism</keyword>
<dbReference type="PRINTS" id="PR00959">
    <property type="entry name" value="MEVGALKINASE"/>
</dbReference>
<dbReference type="AlphaFoldDB" id="A0A6I8MCJ5"/>
<dbReference type="GO" id="GO:0019287">
    <property type="term" value="P:isopentenyl diphosphate biosynthetic process, mevalonate pathway"/>
    <property type="evidence" value="ECO:0007669"/>
    <property type="project" value="UniProtKB-UniPathway"/>
</dbReference>
<keyword evidence="9" id="KW-0067">ATP-binding</keyword>
<reference evidence="15 16" key="1">
    <citation type="submission" date="2019-10" db="EMBL/GenBank/DDBJ databases">
        <authorList>
            <person name="Blom J."/>
        </authorList>
    </citation>
    <scope>NUCLEOTIDE SEQUENCE [LARGE SCALE GENOMIC DNA]</scope>
    <source>
        <strain evidence="15 16">ES3154-GLU</strain>
    </source>
</reference>
<evidence type="ECO:0000256" key="10">
    <source>
        <dbReference type="ARBA" id="ARBA00022842"/>
    </source>
</evidence>
<evidence type="ECO:0000256" key="9">
    <source>
        <dbReference type="ARBA" id="ARBA00022840"/>
    </source>
</evidence>
<dbReference type="Pfam" id="PF08544">
    <property type="entry name" value="GHMP_kinases_C"/>
    <property type="match status" value="1"/>
</dbReference>
<keyword evidence="7" id="KW-0547">Nucleotide-binding</keyword>
<dbReference type="InterPro" id="IPR006204">
    <property type="entry name" value="GHMP_kinase_N_dom"/>
</dbReference>
<dbReference type="SUPFAM" id="SSF54211">
    <property type="entry name" value="Ribosomal protein S5 domain 2-like"/>
    <property type="match status" value="1"/>
</dbReference>
<dbReference type="GO" id="GO:0005829">
    <property type="term" value="C:cytosol"/>
    <property type="evidence" value="ECO:0007669"/>
    <property type="project" value="TreeGrafter"/>
</dbReference>
<proteinExistence type="inferred from homology"/>
<name>A0A6I8MCJ5_9FUSO</name>
<dbReference type="EC" id="2.7.1.36" evidence="3"/>
<keyword evidence="6" id="KW-0808">Transferase</keyword>
<protein>
    <recommendedName>
        <fullName evidence="3">mevalonate kinase</fullName>
        <ecNumber evidence="3">2.7.1.36</ecNumber>
    </recommendedName>
</protein>
<dbReference type="Gene3D" id="3.30.230.10">
    <property type="match status" value="1"/>
</dbReference>